<evidence type="ECO:0000313" key="1">
    <source>
        <dbReference type="EMBL" id="ELR66719.1"/>
    </source>
</evidence>
<comment type="caution">
    <text evidence="1">The sequence shown here is derived from an EMBL/GenBank/DDBJ whole genome shotgun (WGS) entry which is preliminary data.</text>
</comment>
<evidence type="ECO:0000313" key="2">
    <source>
        <dbReference type="Proteomes" id="UP000011134"/>
    </source>
</evidence>
<reference evidence="1 2" key="1">
    <citation type="submission" date="2012-12" db="EMBL/GenBank/DDBJ databases">
        <title>Genome Assembly of Photobacterium sp. AK15.</title>
        <authorList>
            <person name="Khatri I."/>
            <person name="Vaidya B."/>
            <person name="Srinivas T.N.R."/>
            <person name="Subramanian S."/>
            <person name="Pinnaka A."/>
        </authorList>
    </citation>
    <scope>NUCLEOTIDE SEQUENCE [LARGE SCALE GENOMIC DNA]</scope>
    <source>
        <strain evidence="1 2">AK15</strain>
    </source>
</reference>
<dbReference type="AlphaFoldDB" id="L8JGU3"/>
<accession>L8JGU3</accession>
<gene>
    <name evidence="1" type="ORF">C942_04417</name>
</gene>
<organism evidence="1 2">
    <name type="scientific">Photobacterium marinum</name>
    <dbReference type="NCBI Taxonomy" id="1056511"/>
    <lineage>
        <taxon>Bacteria</taxon>
        <taxon>Pseudomonadati</taxon>
        <taxon>Pseudomonadota</taxon>
        <taxon>Gammaproteobacteria</taxon>
        <taxon>Vibrionales</taxon>
        <taxon>Vibrionaceae</taxon>
        <taxon>Photobacterium</taxon>
    </lineage>
</organism>
<proteinExistence type="predicted"/>
<protein>
    <submittedName>
        <fullName evidence="1">Uncharacterized protein</fullName>
    </submittedName>
</protein>
<dbReference type="Proteomes" id="UP000011134">
    <property type="component" value="Unassembled WGS sequence"/>
</dbReference>
<dbReference type="EMBL" id="AMZO01000006">
    <property type="protein sequence ID" value="ELR66719.1"/>
    <property type="molecule type" value="Genomic_DNA"/>
</dbReference>
<dbReference type="PATRIC" id="fig|1056511.3.peg.1246"/>
<name>L8JGU3_9GAMM</name>
<sequence length="44" mass="5483">MDYITLKNLRYFKIINDEQLKPLYLEVKKNTKTERYFPLTLQMK</sequence>
<keyword evidence="2" id="KW-1185">Reference proteome</keyword>